<dbReference type="InterPro" id="IPR001288">
    <property type="entry name" value="Translation_initiation_fac_3"/>
</dbReference>
<dbReference type="Gene3D" id="3.30.110.10">
    <property type="entry name" value="Translation initiation factor 3 (IF-3), C-terminal domain"/>
    <property type="match status" value="1"/>
</dbReference>
<evidence type="ECO:0000256" key="3">
    <source>
        <dbReference type="ARBA" id="ARBA00022917"/>
    </source>
</evidence>
<comment type="function">
    <text evidence="4">IF-3 binds to the 30S ribosomal subunit and shifts the equilibrium between 70S ribosomes and their 50S and 30S subunits in favor of the free subunits, thus enhancing the availability of 30S subunits on which protein synthesis initiation begins.</text>
</comment>
<feature type="compositionally biased region" description="Basic and acidic residues" evidence="6">
    <location>
        <begin position="430"/>
        <end position="439"/>
    </location>
</feature>
<dbReference type="GO" id="GO:0003743">
    <property type="term" value="F:translation initiation factor activity"/>
    <property type="evidence" value="ECO:0007669"/>
    <property type="project" value="UniProtKB-UniRule"/>
</dbReference>
<dbReference type="SUPFAM" id="SSF55200">
    <property type="entry name" value="Translation initiation factor IF3, C-terminal domain"/>
    <property type="match status" value="1"/>
</dbReference>
<reference evidence="9 10" key="1">
    <citation type="submission" date="2020-02" db="EMBL/GenBank/DDBJ databases">
        <title>Genome sequence of strain AETb3-4.</title>
        <authorList>
            <person name="Gao J."/>
            <person name="Zhang X."/>
        </authorList>
    </citation>
    <scope>NUCLEOTIDE SEQUENCE [LARGE SCALE GENOMIC DNA]</scope>
    <source>
        <strain evidence="9 10">AETb3-4</strain>
    </source>
</reference>
<dbReference type="Proteomes" id="UP000543556">
    <property type="component" value="Unassembled WGS sequence"/>
</dbReference>
<evidence type="ECO:0000259" key="7">
    <source>
        <dbReference type="Pfam" id="PF00707"/>
    </source>
</evidence>
<dbReference type="GO" id="GO:0032790">
    <property type="term" value="P:ribosome disassembly"/>
    <property type="evidence" value="ECO:0007669"/>
    <property type="project" value="TreeGrafter"/>
</dbReference>
<dbReference type="FunFam" id="3.30.110.10:FF:000001">
    <property type="entry name" value="Translation initiation factor IF-3"/>
    <property type="match status" value="1"/>
</dbReference>
<dbReference type="GO" id="GO:0005829">
    <property type="term" value="C:cytosol"/>
    <property type="evidence" value="ECO:0007669"/>
    <property type="project" value="TreeGrafter"/>
</dbReference>
<evidence type="ECO:0000256" key="5">
    <source>
        <dbReference type="NCBIfam" id="TIGR00168"/>
    </source>
</evidence>
<dbReference type="FunFam" id="3.10.20.80:FF:000001">
    <property type="entry name" value="Translation initiation factor IF-3"/>
    <property type="match status" value="1"/>
</dbReference>
<dbReference type="GO" id="GO:0043022">
    <property type="term" value="F:ribosome binding"/>
    <property type="evidence" value="ECO:0007669"/>
    <property type="project" value="UniProtKB-ARBA"/>
</dbReference>
<accession>A0A7Y7LY99</accession>
<keyword evidence="4" id="KW-0963">Cytoplasm</keyword>
<name>A0A7Y7LY99_9MICC</name>
<evidence type="ECO:0000313" key="10">
    <source>
        <dbReference type="Proteomes" id="UP000543556"/>
    </source>
</evidence>
<dbReference type="PANTHER" id="PTHR10938">
    <property type="entry name" value="TRANSLATION INITIATION FACTOR IF-3"/>
    <property type="match status" value="1"/>
</dbReference>
<dbReference type="InterPro" id="IPR036788">
    <property type="entry name" value="T_IF-3_C_sf"/>
</dbReference>
<dbReference type="InterPro" id="IPR036787">
    <property type="entry name" value="T_IF-3_N_sf"/>
</dbReference>
<dbReference type="Gene3D" id="3.10.20.80">
    <property type="entry name" value="Translation initiation factor 3 (IF-3), N-terminal domain"/>
    <property type="match status" value="1"/>
</dbReference>
<comment type="similarity">
    <text evidence="1 4">Belongs to the IF-3 family.</text>
</comment>
<proteinExistence type="inferred from homology"/>
<organism evidence="9 10">
    <name type="scientific">Arthrobacter wenxiniae</name>
    <dbReference type="NCBI Taxonomy" id="2713570"/>
    <lineage>
        <taxon>Bacteria</taxon>
        <taxon>Bacillati</taxon>
        <taxon>Actinomycetota</taxon>
        <taxon>Actinomycetes</taxon>
        <taxon>Micrococcales</taxon>
        <taxon>Micrococcaceae</taxon>
        <taxon>Arthrobacter</taxon>
    </lineage>
</organism>
<dbReference type="GO" id="GO:0016020">
    <property type="term" value="C:membrane"/>
    <property type="evidence" value="ECO:0007669"/>
    <property type="project" value="TreeGrafter"/>
</dbReference>
<dbReference type="NCBIfam" id="TIGR00168">
    <property type="entry name" value="infC"/>
    <property type="match status" value="1"/>
</dbReference>
<feature type="compositionally biased region" description="Basic and acidic residues" evidence="6">
    <location>
        <begin position="231"/>
        <end position="243"/>
    </location>
</feature>
<protein>
    <recommendedName>
        <fullName evidence="4 5">Translation initiation factor IF-3</fullName>
    </recommendedName>
</protein>
<evidence type="ECO:0000256" key="1">
    <source>
        <dbReference type="ARBA" id="ARBA00005439"/>
    </source>
</evidence>
<comment type="subunit">
    <text evidence="4">Monomer.</text>
</comment>
<dbReference type="InterPro" id="IPR019815">
    <property type="entry name" value="Translation_initiation_fac_3_C"/>
</dbReference>
<dbReference type="HAMAP" id="MF_00080">
    <property type="entry name" value="IF_3"/>
    <property type="match status" value="1"/>
</dbReference>
<evidence type="ECO:0000259" key="8">
    <source>
        <dbReference type="Pfam" id="PF05198"/>
    </source>
</evidence>
<evidence type="ECO:0000256" key="6">
    <source>
        <dbReference type="SAM" id="MobiDB-lite"/>
    </source>
</evidence>
<gene>
    <name evidence="4" type="primary">infC</name>
    <name evidence="9" type="ORF">G6034_09960</name>
</gene>
<feature type="compositionally biased region" description="Low complexity" evidence="6">
    <location>
        <begin position="403"/>
        <end position="429"/>
    </location>
</feature>
<dbReference type="EMBL" id="JAAMFM010000012">
    <property type="protein sequence ID" value="NVM95230.1"/>
    <property type="molecule type" value="Genomic_DNA"/>
</dbReference>
<feature type="domain" description="Translation initiation factor 3 N-terminal" evidence="8">
    <location>
        <begin position="61"/>
        <end position="130"/>
    </location>
</feature>
<evidence type="ECO:0000313" key="9">
    <source>
        <dbReference type="EMBL" id="NVM95230.1"/>
    </source>
</evidence>
<keyword evidence="3 4" id="KW-0648">Protein biosynthesis</keyword>
<evidence type="ECO:0000256" key="4">
    <source>
        <dbReference type="HAMAP-Rule" id="MF_00080"/>
    </source>
</evidence>
<sequence>MALSGSGWRLHSCWLAAAPLGAAEPIPEASDCISNGRPSSFADGTHISLNQQELHISEPRINDRIRVPEVRLVGPAGEQVGIVRIEDALRLAAESDLDLVEVAPTAKPPVCKLMDFGKYKYEAAVKAREARKNQTNTVLKEIRFRLKIDKHDYETKRGHALRFLGTGDKVKAMIQFRGREQQRPDMGIRLLQKFAEDVAEVGVVESSPRIDGRNMVMVIGPLKNKAEAKAEARRQQQRAEAKAQNEAVANGTARVDVDRDNKAPMTQSLADLLPEGLHLDEGTAEAVDAAPSTGHEAPAASAAAAPETPAETATPEAPAAKAPEAEAAVAKAPEAKAPAVPRSAAKAPVAKAPAAARPAATAAPAAARPAATAAPAAARPAATPAAAPKPVTAKPIPMPKPMAKPVAKPAAKPAAKAAGKPAAKAAPAKRAADTKDSAE</sequence>
<comment type="caution">
    <text evidence="9">The sequence shown here is derived from an EMBL/GenBank/DDBJ whole genome shotgun (WGS) entry which is preliminary data.</text>
</comment>
<evidence type="ECO:0000256" key="2">
    <source>
        <dbReference type="ARBA" id="ARBA00022540"/>
    </source>
</evidence>
<dbReference type="Pfam" id="PF00707">
    <property type="entry name" value="IF3_C"/>
    <property type="match status" value="1"/>
</dbReference>
<dbReference type="AlphaFoldDB" id="A0A7Y7LY99"/>
<feature type="domain" description="Translation initiation factor 3 C-terminal" evidence="7">
    <location>
        <begin position="138"/>
        <end position="221"/>
    </location>
</feature>
<feature type="region of interest" description="Disordered" evidence="6">
    <location>
        <begin position="286"/>
        <end position="439"/>
    </location>
</feature>
<dbReference type="PANTHER" id="PTHR10938:SF0">
    <property type="entry name" value="TRANSLATION INITIATION FACTOR IF-3, MITOCHONDRIAL"/>
    <property type="match status" value="1"/>
</dbReference>
<feature type="compositionally biased region" description="Low complexity" evidence="6">
    <location>
        <begin position="296"/>
        <end position="395"/>
    </location>
</feature>
<comment type="subcellular location">
    <subcellularLocation>
        <location evidence="4">Cytoplasm</location>
    </subcellularLocation>
</comment>
<keyword evidence="2 4" id="KW-0396">Initiation factor</keyword>
<dbReference type="Pfam" id="PF05198">
    <property type="entry name" value="IF3_N"/>
    <property type="match status" value="1"/>
</dbReference>
<dbReference type="SUPFAM" id="SSF54364">
    <property type="entry name" value="Translation initiation factor IF3, N-terminal domain"/>
    <property type="match status" value="1"/>
</dbReference>
<keyword evidence="10" id="KW-1185">Reference proteome</keyword>
<feature type="region of interest" description="Disordered" evidence="6">
    <location>
        <begin position="231"/>
        <end position="261"/>
    </location>
</feature>
<dbReference type="InterPro" id="IPR019814">
    <property type="entry name" value="Translation_initiation_fac_3_N"/>
</dbReference>